<dbReference type="InterPro" id="IPR014284">
    <property type="entry name" value="RNA_pol_sigma-70_dom"/>
</dbReference>
<evidence type="ECO:0000259" key="7">
    <source>
        <dbReference type="Pfam" id="PF04542"/>
    </source>
</evidence>
<comment type="caution">
    <text evidence="9">The sequence shown here is derived from an EMBL/GenBank/DDBJ whole genome shotgun (WGS) entry which is preliminary data.</text>
</comment>
<dbReference type="NCBIfam" id="TIGR02937">
    <property type="entry name" value="sigma70-ECF"/>
    <property type="match status" value="1"/>
</dbReference>
<feature type="domain" description="RNA polymerase sigma-70 region 2" evidence="7">
    <location>
        <begin position="12"/>
        <end position="78"/>
    </location>
</feature>
<dbReference type="InterPro" id="IPR007627">
    <property type="entry name" value="RNA_pol_sigma70_r2"/>
</dbReference>
<evidence type="ECO:0000256" key="6">
    <source>
        <dbReference type="RuleBase" id="RU000716"/>
    </source>
</evidence>
<dbReference type="SUPFAM" id="SSF88946">
    <property type="entry name" value="Sigma2 domain of RNA polymerase sigma factors"/>
    <property type="match status" value="1"/>
</dbReference>
<evidence type="ECO:0000256" key="1">
    <source>
        <dbReference type="ARBA" id="ARBA00010641"/>
    </source>
</evidence>
<dbReference type="PANTHER" id="PTHR43133:SF46">
    <property type="entry name" value="RNA POLYMERASE SIGMA-70 FACTOR ECF SUBFAMILY"/>
    <property type="match status" value="1"/>
</dbReference>
<protein>
    <recommendedName>
        <fullName evidence="6">RNA polymerase sigma factor</fullName>
    </recommendedName>
</protein>
<keyword evidence="4 6" id="KW-0238">DNA-binding</keyword>
<dbReference type="PROSITE" id="PS01063">
    <property type="entry name" value="SIGMA70_ECF"/>
    <property type="match status" value="1"/>
</dbReference>
<organism evidence="9 10">
    <name type="scientific">Pseudoflavonifractor intestinihominis</name>
    <dbReference type="NCBI Taxonomy" id="3133171"/>
    <lineage>
        <taxon>Bacteria</taxon>
        <taxon>Bacillati</taxon>
        <taxon>Bacillota</taxon>
        <taxon>Clostridia</taxon>
        <taxon>Eubacteriales</taxon>
        <taxon>Oscillospiraceae</taxon>
        <taxon>Pseudoflavonifractor</taxon>
    </lineage>
</organism>
<dbReference type="RefSeq" id="WP_349230799.1">
    <property type="nucleotide sequence ID" value="NZ_JBBMFK010000002.1"/>
</dbReference>
<keyword evidence="10" id="KW-1185">Reference proteome</keyword>
<dbReference type="Gene3D" id="1.10.1740.10">
    <property type="match status" value="1"/>
</dbReference>
<name>A0ABV1E4E4_9FIRM</name>
<dbReference type="Pfam" id="PF08281">
    <property type="entry name" value="Sigma70_r4_2"/>
    <property type="match status" value="1"/>
</dbReference>
<sequence>MSDGDEGALEELVGHWYPRIYAYALRTTGREQDAQDVTQETFLAVLRHRKTFVRRNFQSWLFTIAHHKCVDLFRLQGRLASAPEELDKLSEPDPSGQVLDRAALEQALDRLPPLQREATVLHYFHGFTPKEIAAMTDNPLSTVRWRLSAARRAMAEQLKEDGYG</sequence>
<keyword evidence="2 6" id="KW-0805">Transcription regulation</keyword>
<dbReference type="EMBL" id="JBBMFK010000002">
    <property type="protein sequence ID" value="MEQ2442177.1"/>
    <property type="molecule type" value="Genomic_DNA"/>
</dbReference>
<evidence type="ECO:0000313" key="9">
    <source>
        <dbReference type="EMBL" id="MEQ2442177.1"/>
    </source>
</evidence>
<evidence type="ECO:0000256" key="4">
    <source>
        <dbReference type="ARBA" id="ARBA00023125"/>
    </source>
</evidence>
<keyword evidence="5 6" id="KW-0804">Transcription</keyword>
<proteinExistence type="inferred from homology"/>
<evidence type="ECO:0000256" key="5">
    <source>
        <dbReference type="ARBA" id="ARBA00023163"/>
    </source>
</evidence>
<dbReference type="InterPro" id="IPR039425">
    <property type="entry name" value="RNA_pol_sigma-70-like"/>
</dbReference>
<feature type="domain" description="RNA polymerase sigma factor 70 region 4 type 2" evidence="8">
    <location>
        <begin position="102"/>
        <end position="154"/>
    </location>
</feature>
<dbReference type="InterPro" id="IPR013324">
    <property type="entry name" value="RNA_pol_sigma_r3/r4-like"/>
</dbReference>
<gene>
    <name evidence="9" type="ORF">WMO64_01685</name>
</gene>
<dbReference type="PANTHER" id="PTHR43133">
    <property type="entry name" value="RNA POLYMERASE ECF-TYPE SIGMA FACTO"/>
    <property type="match status" value="1"/>
</dbReference>
<dbReference type="InterPro" id="IPR013249">
    <property type="entry name" value="RNA_pol_sigma70_r4_t2"/>
</dbReference>
<dbReference type="CDD" id="cd06171">
    <property type="entry name" value="Sigma70_r4"/>
    <property type="match status" value="1"/>
</dbReference>
<evidence type="ECO:0000259" key="8">
    <source>
        <dbReference type="Pfam" id="PF08281"/>
    </source>
</evidence>
<dbReference type="InterPro" id="IPR013325">
    <property type="entry name" value="RNA_pol_sigma_r2"/>
</dbReference>
<dbReference type="Pfam" id="PF04542">
    <property type="entry name" value="Sigma70_r2"/>
    <property type="match status" value="1"/>
</dbReference>
<accession>A0ABV1E4E4</accession>
<dbReference type="InterPro" id="IPR000838">
    <property type="entry name" value="RNA_pol_sigma70_ECF_CS"/>
</dbReference>
<keyword evidence="3 6" id="KW-0731">Sigma factor</keyword>
<dbReference type="InterPro" id="IPR036388">
    <property type="entry name" value="WH-like_DNA-bd_sf"/>
</dbReference>
<dbReference type="Proteomes" id="UP001464378">
    <property type="component" value="Unassembled WGS sequence"/>
</dbReference>
<evidence type="ECO:0000313" key="10">
    <source>
        <dbReference type="Proteomes" id="UP001464378"/>
    </source>
</evidence>
<dbReference type="Gene3D" id="1.10.10.10">
    <property type="entry name" value="Winged helix-like DNA-binding domain superfamily/Winged helix DNA-binding domain"/>
    <property type="match status" value="1"/>
</dbReference>
<evidence type="ECO:0000256" key="3">
    <source>
        <dbReference type="ARBA" id="ARBA00023082"/>
    </source>
</evidence>
<dbReference type="SUPFAM" id="SSF88659">
    <property type="entry name" value="Sigma3 and sigma4 domains of RNA polymerase sigma factors"/>
    <property type="match status" value="1"/>
</dbReference>
<comment type="similarity">
    <text evidence="1 6">Belongs to the sigma-70 factor family. ECF subfamily.</text>
</comment>
<reference evidence="9 10" key="1">
    <citation type="submission" date="2024-03" db="EMBL/GenBank/DDBJ databases">
        <title>Human intestinal bacterial collection.</title>
        <authorList>
            <person name="Pauvert C."/>
            <person name="Hitch T.C.A."/>
            <person name="Clavel T."/>
        </authorList>
    </citation>
    <scope>NUCLEOTIDE SEQUENCE [LARGE SCALE GENOMIC DNA]</scope>
    <source>
        <strain evidence="9 10">CLA-AP-H29</strain>
    </source>
</reference>
<evidence type="ECO:0000256" key="2">
    <source>
        <dbReference type="ARBA" id="ARBA00023015"/>
    </source>
</evidence>